<evidence type="ECO:0000313" key="3">
    <source>
        <dbReference type="EMBL" id="NYF80816.1"/>
    </source>
</evidence>
<gene>
    <name evidence="3" type="ORF">HDF17_003136</name>
</gene>
<dbReference type="PANTHER" id="PTHR45947:SF3">
    <property type="entry name" value="SULFOQUINOVOSYL TRANSFERASE SQD2"/>
    <property type="match status" value="1"/>
</dbReference>
<dbReference type="AlphaFoldDB" id="A0A7Y9TH99"/>
<dbReference type="PANTHER" id="PTHR45947">
    <property type="entry name" value="SULFOQUINOVOSYL TRANSFERASE SQD2"/>
    <property type="match status" value="1"/>
</dbReference>
<dbReference type="Gene3D" id="3.40.50.2000">
    <property type="entry name" value="Glycogen Phosphorylase B"/>
    <property type="match status" value="2"/>
</dbReference>
<feature type="domain" description="Glycosyltransferase subfamily 4-like N-terminal" evidence="2">
    <location>
        <begin position="52"/>
        <end position="216"/>
    </location>
</feature>
<proteinExistence type="predicted"/>
<organism evidence="3 4">
    <name type="scientific">Granulicella arctica</name>
    <dbReference type="NCBI Taxonomy" id="940613"/>
    <lineage>
        <taxon>Bacteria</taxon>
        <taxon>Pseudomonadati</taxon>
        <taxon>Acidobacteriota</taxon>
        <taxon>Terriglobia</taxon>
        <taxon>Terriglobales</taxon>
        <taxon>Acidobacteriaceae</taxon>
        <taxon>Granulicella</taxon>
    </lineage>
</organism>
<keyword evidence="3" id="KW-0808">Transferase</keyword>
<feature type="domain" description="Glycosyl transferase family 1" evidence="1">
    <location>
        <begin position="234"/>
        <end position="375"/>
    </location>
</feature>
<accession>A0A7Y9TH99</accession>
<dbReference type="CDD" id="cd03801">
    <property type="entry name" value="GT4_PimA-like"/>
    <property type="match status" value="1"/>
</dbReference>
<evidence type="ECO:0000313" key="4">
    <source>
        <dbReference type="Proteomes" id="UP000589520"/>
    </source>
</evidence>
<dbReference type="EMBL" id="JACCCW010000002">
    <property type="protein sequence ID" value="NYF80816.1"/>
    <property type="molecule type" value="Genomic_DNA"/>
</dbReference>
<evidence type="ECO:0000259" key="2">
    <source>
        <dbReference type="Pfam" id="PF13439"/>
    </source>
</evidence>
<dbReference type="InterPro" id="IPR028098">
    <property type="entry name" value="Glyco_trans_4-like_N"/>
</dbReference>
<dbReference type="SUPFAM" id="SSF53756">
    <property type="entry name" value="UDP-Glycosyltransferase/glycogen phosphorylase"/>
    <property type="match status" value="1"/>
</dbReference>
<sequence length="434" mass="48324">MSENFCTAVSSSLPVNVAQSVDSFGSSETPPLPASGRNYLDVEIALLCEAGGGVMRHVIDLHRGLLKRGRKATLIVSPKRMDDRYRDEIYALDKGQVVFVDMERAPHPSDVNAYLVVRSVLKKMRGRRILHAHSTKAGLLGTLLYPEVGAMLYTPHCYRATDPSLTPLKRRALRSVEMAYSQSYDRIIAVSSFEKEYALDCGVELNRVTCISNGIEYNGKACGADRSNRMRSSGTITMGFVGRLTHQKNPLLFIDTLALLVRRGYDMKAIVVGDGDLKREMMSRAEQLNVASRIDWRGEIPAREALSDMDIMAHTSHYEALPYTLLEACASLLPIVATDNHGSRSVLQGELAENIVEEATAEALSNRLLRLVHDTSLWSHQLDLLDQTAQAFSLETMVVKVEQVYLDLLSERSEPTRSMERYMAPSVSRIQALF</sequence>
<dbReference type="RefSeq" id="WP_179492496.1">
    <property type="nucleotide sequence ID" value="NZ_JACCCW010000002.1"/>
</dbReference>
<dbReference type="Pfam" id="PF00534">
    <property type="entry name" value="Glycos_transf_1"/>
    <property type="match status" value="1"/>
</dbReference>
<keyword evidence="4" id="KW-1185">Reference proteome</keyword>
<dbReference type="InterPro" id="IPR001296">
    <property type="entry name" value="Glyco_trans_1"/>
</dbReference>
<dbReference type="GO" id="GO:0016757">
    <property type="term" value="F:glycosyltransferase activity"/>
    <property type="evidence" value="ECO:0007669"/>
    <property type="project" value="InterPro"/>
</dbReference>
<dbReference type="Proteomes" id="UP000589520">
    <property type="component" value="Unassembled WGS sequence"/>
</dbReference>
<comment type="caution">
    <text evidence="3">The sequence shown here is derived from an EMBL/GenBank/DDBJ whole genome shotgun (WGS) entry which is preliminary data.</text>
</comment>
<name>A0A7Y9TH99_9BACT</name>
<reference evidence="3 4" key="1">
    <citation type="submission" date="2020-07" db="EMBL/GenBank/DDBJ databases">
        <title>Genomic Encyclopedia of Type Strains, Phase IV (KMG-V): Genome sequencing to study the core and pangenomes of soil and plant-associated prokaryotes.</title>
        <authorList>
            <person name="Whitman W."/>
        </authorList>
    </citation>
    <scope>NUCLEOTIDE SEQUENCE [LARGE SCALE GENOMIC DNA]</scope>
    <source>
        <strain evidence="3 4">X4EP2</strain>
    </source>
</reference>
<evidence type="ECO:0000259" key="1">
    <source>
        <dbReference type="Pfam" id="PF00534"/>
    </source>
</evidence>
<protein>
    <submittedName>
        <fullName evidence="3">Glycosyltransferase involved in cell wall biosynthesis</fullName>
    </submittedName>
</protein>
<dbReference type="Pfam" id="PF13439">
    <property type="entry name" value="Glyco_transf_4"/>
    <property type="match status" value="1"/>
</dbReference>
<dbReference type="InterPro" id="IPR050194">
    <property type="entry name" value="Glycosyltransferase_grp1"/>
</dbReference>